<proteinExistence type="predicted"/>
<gene>
    <name evidence="7" type="ORF">DOQ08_03052</name>
</gene>
<comment type="caution">
    <text evidence="7">The sequence shown here is derived from an EMBL/GenBank/DDBJ whole genome shotgun (WGS) entry which is preliminary data.</text>
</comment>
<keyword evidence="2 5" id="KW-0812">Transmembrane</keyword>
<dbReference type="OrthoDB" id="8576060at2"/>
<feature type="transmembrane region" description="Helical" evidence="5">
    <location>
        <begin position="45"/>
        <end position="62"/>
    </location>
</feature>
<dbReference type="GO" id="GO:0016020">
    <property type="term" value="C:membrane"/>
    <property type="evidence" value="ECO:0007669"/>
    <property type="project" value="UniProtKB-SubCell"/>
</dbReference>
<evidence type="ECO:0000259" key="6">
    <source>
        <dbReference type="Pfam" id="PF04932"/>
    </source>
</evidence>
<feature type="transmembrane region" description="Helical" evidence="5">
    <location>
        <begin position="385"/>
        <end position="404"/>
    </location>
</feature>
<evidence type="ECO:0000256" key="3">
    <source>
        <dbReference type="ARBA" id="ARBA00022989"/>
    </source>
</evidence>
<dbReference type="EMBL" id="QMDL01000005">
    <property type="protein sequence ID" value="RMJ01773.1"/>
    <property type="molecule type" value="Genomic_DNA"/>
</dbReference>
<dbReference type="PANTHER" id="PTHR37422:SF13">
    <property type="entry name" value="LIPOPOLYSACCHARIDE BIOSYNTHESIS PROTEIN PA4999-RELATED"/>
    <property type="match status" value="1"/>
</dbReference>
<feature type="transmembrane region" description="Helical" evidence="5">
    <location>
        <begin position="163"/>
        <end position="183"/>
    </location>
</feature>
<dbReference type="PANTHER" id="PTHR37422">
    <property type="entry name" value="TEICHURONIC ACID BIOSYNTHESIS PROTEIN TUAE"/>
    <property type="match status" value="1"/>
</dbReference>
<evidence type="ECO:0000256" key="5">
    <source>
        <dbReference type="SAM" id="Phobius"/>
    </source>
</evidence>
<comment type="subcellular location">
    <subcellularLocation>
        <location evidence="1">Membrane</location>
        <topology evidence="1">Multi-pass membrane protein</topology>
    </subcellularLocation>
</comment>
<dbReference type="AlphaFoldDB" id="A0A3M2R911"/>
<keyword evidence="8" id="KW-1185">Reference proteome</keyword>
<dbReference type="InterPro" id="IPR007016">
    <property type="entry name" value="O-antigen_ligase-rel_domated"/>
</dbReference>
<feature type="transmembrane region" description="Helical" evidence="5">
    <location>
        <begin position="355"/>
        <end position="373"/>
    </location>
</feature>
<dbReference type="RefSeq" id="WP_114335829.1">
    <property type="nucleotide sequence ID" value="NZ_QMDL01000005.1"/>
</dbReference>
<feature type="domain" description="O-antigen ligase-related" evidence="6">
    <location>
        <begin position="204"/>
        <end position="366"/>
    </location>
</feature>
<accession>A0A3M2R911</accession>
<sequence>MVDRVVPAETQSEFTDRFPRWSFVSLSVLSVLFTVLPLVEVRLPNAVEVLFALLGLYAFFRFARGVRWSAPVRLMVAAVIVLNLSWGFMLIDHPGLARSGPSLEDFLDKFMFLFIACVLVGSEKKVIGYLAIFGVSIALMPWLSGNGFSEIASGLDGARASFGINPIRTGLLFGGVCIGLLCFWQRIFLKPSFSVWRFVVWSILLCFCATMLLITQSRTAMVAIIPGLLTSVVLGAVLSTFSFRTKAISAAAGCVFLVIVVAGSVFTGLAEVVEQRFNKESVVVERIIEGDFESVPTTSWGLRVHFVVEAGRGILERPLTGWGYRAGEIVLNQDGLRQADGGVFSQVHNSYLEAALRYGVGGALIVLLLFAWATLETVRCWKQGLMSFDVFVFLMSATAYFMVANLFDGLLFQTEGVLMFNVLMGVAASFIFQRRWQASLDGVGDVNARS</sequence>
<dbReference type="Pfam" id="PF04932">
    <property type="entry name" value="Wzy_C"/>
    <property type="match status" value="1"/>
</dbReference>
<evidence type="ECO:0000313" key="7">
    <source>
        <dbReference type="EMBL" id="RMJ01773.1"/>
    </source>
</evidence>
<evidence type="ECO:0000313" key="8">
    <source>
        <dbReference type="Proteomes" id="UP000265903"/>
    </source>
</evidence>
<feature type="transmembrane region" description="Helical" evidence="5">
    <location>
        <begin position="195"/>
        <end position="214"/>
    </location>
</feature>
<feature type="transmembrane region" description="Helical" evidence="5">
    <location>
        <begin position="106"/>
        <end position="121"/>
    </location>
</feature>
<feature type="transmembrane region" description="Helical" evidence="5">
    <location>
        <begin position="220"/>
        <end position="241"/>
    </location>
</feature>
<organism evidence="7 8">
    <name type="scientific">Marinobacter litoralis</name>
    <dbReference type="NCBI Taxonomy" id="187981"/>
    <lineage>
        <taxon>Bacteria</taxon>
        <taxon>Pseudomonadati</taxon>
        <taxon>Pseudomonadota</taxon>
        <taxon>Gammaproteobacteria</taxon>
        <taxon>Pseudomonadales</taxon>
        <taxon>Marinobacteraceae</taxon>
        <taxon>Marinobacter</taxon>
    </lineage>
</organism>
<dbReference type="GO" id="GO:0016874">
    <property type="term" value="F:ligase activity"/>
    <property type="evidence" value="ECO:0007669"/>
    <property type="project" value="UniProtKB-KW"/>
</dbReference>
<evidence type="ECO:0000256" key="4">
    <source>
        <dbReference type="ARBA" id="ARBA00023136"/>
    </source>
</evidence>
<feature type="transmembrane region" description="Helical" evidence="5">
    <location>
        <begin position="126"/>
        <end position="143"/>
    </location>
</feature>
<feature type="transmembrane region" description="Helical" evidence="5">
    <location>
        <begin position="74"/>
        <end position="91"/>
    </location>
</feature>
<evidence type="ECO:0000256" key="1">
    <source>
        <dbReference type="ARBA" id="ARBA00004141"/>
    </source>
</evidence>
<evidence type="ECO:0000256" key="2">
    <source>
        <dbReference type="ARBA" id="ARBA00022692"/>
    </source>
</evidence>
<name>A0A3M2R911_9GAMM</name>
<feature type="transmembrane region" description="Helical" evidence="5">
    <location>
        <begin position="21"/>
        <end position="39"/>
    </location>
</feature>
<protein>
    <submittedName>
        <fullName evidence="7">O-Antigen ligase</fullName>
    </submittedName>
</protein>
<feature type="transmembrane region" description="Helical" evidence="5">
    <location>
        <begin position="248"/>
        <end position="270"/>
    </location>
</feature>
<dbReference type="InterPro" id="IPR051533">
    <property type="entry name" value="WaaL-like"/>
</dbReference>
<feature type="transmembrane region" description="Helical" evidence="5">
    <location>
        <begin position="410"/>
        <end position="432"/>
    </location>
</feature>
<keyword evidence="3 5" id="KW-1133">Transmembrane helix</keyword>
<keyword evidence="4 5" id="KW-0472">Membrane</keyword>
<dbReference type="Proteomes" id="UP000265903">
    <property type="component" value="Unassembled WGS sequence"/>
</dbReference>
<reference evidence="7 8" key="1">
    <citation type="submission" date="2018-08" db="EMBL/GenBank/DDBJ databases">
        <title>Whole Genome Sequence of the Moderate Halophilic Marine Bacterium Marinobacter litoralis Sw-45.</title>
        <authorList>
            <person name="Musa H."/>
        </authorList>
    </citation>
    <scope>NUCLEOTIDE SEQUENCE [LARGE SCALE GENOMIC DNA]</scope>
    <source>
        <strain evidence="7 8">Sw-45</strain>
    </source>
</reference>
<keyword evidence="7" id="KW-0436">Ligase</keyword>